<dbReference type="OrthoDB" id="10267474at2759"/>
<keyword evidence="2" id="KW-1185">Reference proteome</keyword>
<sequence>MSAPPKGLDGAQEVDITVLSVPELENVATTLDMEIQALRQQMSITETGLAKFRQSIEALKAHKDQPAGCPMLVPVT</sequence>
<organism evidence="1 2">
    <name type="scientific">Kipferlia bialata</name>
    <dbReference type="NCBI Taxonomy" id="797122"/>
    <lineage>
        <taxon>Eukaryota</taxon>
        <taxon>Metamonada</taxon>
        <taxon>Carpediemonas-like organisms</taxon>
        <taxon>Kipferlia</taxon>
    </lineage>
</organism>
<gene>
    <name evidence="1" type="ORF">KIPB_008351</name>
</gene>
<proteinExistence type="predicted"/>
<reference evidence="1 2" key="1">
    <citation type="journal article" date="2018" name="PLoS ONE">
        <title>The draft genome of Kipferlia bialata reveals reductive genome evolution in fornicate parasites.</title>
        <authorList>
            <person name="Tanifuji G."/>
            <person name="Takabayashi S."/>
            <person name="Kume K."/>
            <person name="Takagi M."/>
            <person name="Nakayama T."/>
            <person name="Kamikawa R."/>
            <person name="Inagaki Y."/>
            <person name="Hashimoto T."/>
        </authorList>
    </citation>
    <scope>NUCLEOTIDE SEQUENCE [LARGE SCALE GENOMIC DNA]</scope>
    <source>
        <strain evidence="1">NY0173</strain>
    </source>
</reference>
<feature type="non-terminal residue" evidence="1">
    <location>
        <position position="1"/>
    </location>
</feature>
<protein>
    <submittedName>
        <fullName evidence="1">Prefoldin</fullName>
    </submittedName>
</protein>
<evidence type="ECO:0000313" key="2">
    <source>
        <dbReference type="Proteomes" id="UP000265618"/>
    </source>
</evidence>
<name>A0A9K3GL88_9EUKA</name>
<dbReference type="SUPFAM" id="SSF46579">
    <property type="entry name" value="Prefoldin"/>
    <property type="match status" value="1"/>
</dbReference>
<evidence type="ECO:0000313" key="1">
    <source>
        <dbReference type="EMBL" id="GIQ86486.1"/>
    </source>
</evidence>
<dbReference type="AlphaFoldDB" id="A0A9K3GL88"/>
<dbReference type="Proteomes" id="UP000265618">
    <property type="component" value="Unassembled WGS sequence"/>
</dbReference>
<comment type="caution">
    <text evidence="1">The sequence shown here is derived from an EMBL/GenBank/DDBJ whole genome shotgun (WGS) entry which is preliminary data.</text>
</comment>
<accession>A0A9K3GL88</accession>
<dbReference type="EMBL" id="BDIP01002564">
    <property type="protein sequence ID" value="GIQ86486.1"/>
    <property type="molecule type" value="Genomic_DNA"/>
</dbReference>